<comment type="subcellular location">
    <subcellularLocation>
        <location evidence="2">Secreted</location>
    </subcellularLocation>
    <subcellularLocation>
        <location evidence="1">Target cell membrane</location>
    </subcellularLocation>
</comment>
<dbReference type="Gene3D" id="1.25.40.20">
    <property type="entry name" value="Ankyrin repeat-containing domain"/>
    <property type="match status" value="8"/>
</dbReference>
<evidence type="ECO:0000256" key="7">
    <source>
        <dbReference type="ARBA" id="ARBA00022699"/>
    </source>
</evidence>
<evidence type="ECO:0000313" key="14">
    <source>
        <dbReference type="Proteomes" id="UP001497382"/>
    </source>
</evidence>
<dbReference type="GO" id="GO:0006887">
    <property type="term" value="P:exocytosis"/>
    <property type="evidence" value="ECO:0007669"/>
    <property type="project" value="UniProtKB-KW"/>
</dbReference>
<dbReference type="PRINTS" id="PR01415">
    <property type="entry name" value="ANKYRIN"/>
</dbReference>
<dbReference type="GO" id="GO:0044218">
    <property type="term" value="C:other organism cell membrane"/>
    <property type="evidence" value="ECO:0007669"/>
    <property type="project" value="UniProtKB-KW"/>
</dbReference>
<dbReference type="SMART" id="SM00248">
    <property type="entry name" value="ANK"/>
    <property type="match status" value="26"/>
</dbReference>
<evidence type="ECO:0000256" key="6">
    <source>
        <dbReference type="ARBA" id="ARBA00022656"/>
    </source>
</evidence>
<feature type="repeat" description="ANK" evidence="12">
    <location>
        <begin position="1110"/>
        <end position="1133"/>
    </location>
</feature>
<dbReference type="InterPro" id="IPR011990">
    <property type="entry name" value="TPR-like_helical_dom_sf"/>
</dbReference>
<dbReference type="SUPFAM" id="SSF48403">
    <property type="entry name" value="Ankyrin repeat"/>
    <property type="match status" value="3"/>
</dbReference>
<feature type="repeat" description="ANK" evidence="12">
    <location>
        <begin position="1730"/>
        <end position="1762"/>
    </location>
</feature>
<evidence type="ECO:0000256" key="4">
    <source>
        <dbReference type="ARBA" id="ARBA00022525"/>
    </source>
</evidence>
<feature type="repeat" description="ANK" evidence="12">
    <location>
        <begin position="1369"/>
        <end position="1401"/>
    </location>
</feature>
<evidence type="ECO:0000256" key="1">
    <source>
        <dbReference type="ARBA" id="ARBA00004175"/>
    </source>
</evidence>
<dbReference type="GO" id="GO:0090729">
    <property type="term" value="F:toxin activity"/>
    <property type="evidence" value="ECO:0007669"/>
    <property type="project" value="UniProtKB-KW"/>
</dbReference>
<dbReference type="Pfam" id="PF12796">
    <property type="entry name" value="Ank_2"/>
    <property type="match status" value="9"/>
</dbReference>
<dbReference type="PROSITE" id="PS50088">
    <property type="entry name" value="ANK_REPEAT"/>
    <property type="match status" value="20"/>
</dbReference>
<proteinExistence type="predicted"/>
<evidence type="ECO:0000256" key="10">
    <source>
        <dbReference type="ARBA" id="ARBA00023043"/>
    </source>
</evidence>
<evidence type="ECO:0008006" key="15">
    <source>
        <dbReference type="Google" id="ProtNLM"/>
    </source>
</evidence>
<protein>
    <recommendedName>
        <fullName evidence="15">Ankyrin-3</fullName>
    </recommendedName>
</protein>
<keyword evidence="11" id="KW-1053">Target membrane</keyword>
<keyword evidence="7" id="KW-0528">Neurotoxin</keyword>
<keyword evidence="10 12" id="KW-0040">ANK repeat</keyword>
<feature type="repeat" description="ANK" evidence="12">
    <location>
        <begin position="1244"/>
        <end position="1276"/>
    </location>
</feature>
<dbReference type="GO" id="GO:0044231">
    <property type="term" value="C:host cell presynaptic membrane"/>
    <property type="evidence" value="ECO:0007669"/>
    <property type="project" value="UniProtKB-KW"/>
</dbReference>
<reference evidence="13 14" key="1">
    <citation type="submission" date="2024-04" db="EMBL/GenBank/DDBJ databases">
        <authorList>
            <person name="Rising A."/>
            <person name="Reimegard J."/>
            <person name="Sonavane S."/>
            <person name="Akerstrom W."/>
            <person name="Nylinder S."/>
            <person name="Hedman E."/>
            <person name="Kallberg Y."/>
        </authorList>
    </citation>
    <scope>NUCLEOTIDE SEQUENCE [LARGE SCALE GENOMIC DNA]</scope>
</reference>
<evidence type="ECO:0000313" key="13">
    <source>
        <dbReference type="EMBL" id="CAL1291481.1"/>
    </source>
</evidence>
<organism evidence="13 14">
    <name type="scientific">Larinioides sclopetarius</name>
    <dbReference type="NCBI Taxonomy" id="280406"/>
    <lineage>
        <taxon>Eukaryota</taxon>
        <taxon>Metazoa</taxon>
        <taxon>Ecdysozoa</taxon>
        <taxon>Arthropoda</taxon>
        <taxon>Chelicerata</taxon>
        <taxon>Arachnida</taxon>
        <taxon>Araneae</taxon>
        <taxon>Araneomorphae</taxon>
        <taxon>Entelegynae</taxon>
        <taxon>Araneoidea</taxon>
        <taxon>Araneidae</taxon>
        <taxon>Larinioides</taxon>
    </lineage>
</organism>
<dbReference type="InterPro" id="IPR002110">
    <property type="entry name" value="Ankyrin_rpt"/>
</dbReference>
<feature type="repeat" description="ANK" evidence="12">
    <location>
        <begin position="1664"/>
        <end position="1696"/>
    </location>
</feature>
<keyword evidence="8" id="KW-0677">Repeat</keyword>
<feature type="repeat" description="ANK" evidence="12">
    <location>
        <begin position="1498"/>
        <end position="1530"/>
    </location>
</feature>
<comment type="caution">
    <text evidence="13">The sequence shown here is derived from an EMBL/GenBank/DDBJ whole genome shotgun (WGS) entry which is preliminary data.</text>
</comment>
<dbReference type="Gene3D" id="1.25.40.10">
    <property type="entry name" value="Tetratricopeptide repeat domain"/>
    <property type="match status" value="2"/>
</dbReference>
<feature type="repeat" description="ANK" evidence="12">
    <location>
        <begin position="1763"/>
        <end position="1795"/>
    </location>
</feature>
<dbReference type="PANTHER" id="PTHR24126:SF14">
    <property type="entry name" value="ANK_REP_REGION DOMAIN-CONTAINING PROTEIN"/>
    <property type="match status" value="1"/>
</dbReference>
<gene>
    <name evidence="13" type="ORF">LARSCL_LOCUS17111</name>
</gene>
<feature type="repeat" description="ANK" evidence="12">
    <location>
        <begin position="1211"/>
        <end position="1243"/>
    </location>
</feature>
<feature type="repeat" description="ANK" evidence="12">
    <location>
        <begin position="1144"/>
        <end position="1176"/>
    </location>
</feature>
<feature type="repeat" description="ANK" evidence="12">
    <location>
        <begin position="1921"/>
        <end position="1953"/>
    </location>
</feature>
<accession>A0AAV2B5K2</accession>
<feature type="repeat" description="ANK" evidence="12">
    <location>
        <begin position="1631"/>
        <end position="1663"/>
    </location>
</feature>
<evidence type="ECO:0000256" key="9">
    <source>
        <dbReference type="ARBA" id="ARBA00023028"/>
    </source>
</evidence>
<evidence type="ECO:0000256" key="5">
    <source>
        <dbReference type="ARBA" id="ARBA00022537"/>
    </source>
</evidence>
<evidence type="ECO:0000256" key="8">
    <source>
        <dbReference type="ARBA" id="ARBA00022737"/>
    </source>
</evidence>
<keyword evidence="5" id="KW-1052">Target cell membrane</keyword>
<feature type="repeat" description="ANK" evidence="12">
    <location>
        <begin position="1277"/>
        <end position="1309"/>
    </location>
</feature>
<dbReference type="SUPFAM" id="SSF48452">
    <property type="entry name" value="TPR-like"/>
    <property type="match status" value="2"/>
</dbReference>
<feature type="repeat" description="ANK" evidence="12">
    <location>
        <begin position="1531"/>
        <end position="1563"/>
    </location>
</feature>
<dbReference type="Pfam" id="PF13637">
    <property type="entry name" value="Ank_4"/>
    <property type="match status" value="1"/>
</dbReference>
<name>A0AAV2B5K2_9ARAC</name>
<feature type="repeat" description="ANK" evidence="12">
    <location>
        <begin position="1796"/>
        <end position="1828"/>
    </location>
</feature>
<evidence type="ECO:0000256" key="2">
    <source>
        <dbReference type="ARBA" id="ARBA00004613"/>
    </source>
</evidence>
<feature type="repeat" description="ANK" evidence="12">
    <location>
        <begin position="1178"/>
        <end position="1210"/>
    </location>
</feature>
<dbReference type="PANTHER" id="PTHR24126">
    <property type="entry name" value="ANKYRIN REPEAT, PH AND SEC7 DOMAIN CONTAINING PROTEIN SECG-RELATED"/>
    <property type="match status" value="1"/>
</dbReference>
<sequence>MGGVLSVVSYFRIRTHRRLFGYTRKDFTFYSRTNEELLLEYNGLNAVSAKYFYFQILREIKSTVLRDDVVRFKALSSLLNYVVASKSSEQMQKLEQTALEAVGKINLITLACKTAAGGILEHLLSDQNVHFVLPSRTDRSDLSPEELDDECHNAFYYAIRSGEIRLLEILIDKWPNSDLNDTQKLDDILSKALNELSVKNVPLKKDMELYVQKKLVDLRFFENSTFQVKTSKDLLMLRIEYVCETISFVVQNYSDDTIELDEQFILAAKYVAQNIHTMKSIPILKSFFDGLPLEEMEFCLVFFIRFCLKAFRYEPMFYFVLRRQSLLTHLQNFSKILECVRKELKILDISKKRNKKIESDDSKLFEGLYTDFRVIRDLYTLEKIKKYTDVALSANPRNKEGHIAITRALQVLGEHVNSTPSLSKLSDSAVNFILPSISKNLAGVIKSLRTSLSHLEAFCLRHEIEENANIFFANIQSDIAKINKAVFDLLYIKKIPLIINLLNVMITDTSSNSRILLEKNHTWLMSFTKVLEEAKHLNLGEIGQLEKLVLNLEVELDQEINHSKKMFHMLLGAIEASTHQISPRHSSDVATKLRDSLFSPDTRQMITYLQFVLINDYSASLLTENGHFVTDGRIDIEKVTQIMENILVQISLRENKAILNRIKERDEANKWKVFPRDLCDNLLQDFPNEMELADNCRPEQIKMVKKLVSDVDAATQSKSQSEIERLRRILSVIADKRMELTNVYEELSETLKCSFEMVNTEEKYYSAATMMRDISMFQRKLESLNRALDLKSFSDELYLIFESISSRLMFAHCAGGEALKNALSDIYDFVIFRKDDIKWIKEFRHMIHSKEAKTYTFAENVYSLNPDYAQQLSLKISLLRSVLTNHNLESLSSRGLQACQQNPELQSLIEMLVFDVLSASEGLPKQLNNINFYLDSFYPTAYGRNLRNHIAHGNALVEMLLGENFENILLNAQKIIEVEDIFQGKLGKKVENDPVKSKQSHDMDLRIMKKQKQFFLSLTEGIEEEGVKIFVSEGVDVYGRDLNSCTALHFAAKAPNPEVLELLLKFKLDINAEDDSHQTALHAAVNSGRERNVKYLIEELHMAVEDKDINGQTPLHIAAKTGNESIARLLLKHRRTKTFTKDVFGYTPLHHAVLGNHLNVVAVLLENETDVDANQTFYGFTALHLAAAQGRSNLLKILIEKEAKVDFKSDMDFTPLHHAAKGGHSETVKFLLTKAADVNAQTVQGLTPLHLAIESGDVTTITTLLQHGAEVNAKYLMGITPSHFAAQNGYLAVLKLLVEKGADVALPAEDGSTPLVTAATAGHHELVKELLKGADTSSKILALQRAASRGNLAVVELLFDSEEDIKRLLGSTALHFAAKEGRTDTVKFLLKTGADINAQDGNGDSALHLSASKNKKEVVQLLLERKADILIKNKTGTVPLEIIIKHRLTDLLIREEVTVDFSFDNEVSPFHLGAVYGDANFVNYCIQKGCHVDTRVKSGSTALHLATMSSREEVIKILLDNGSDIDAEDKKGFTALNHAVNANNKKILELLIKKGASLDAAKERSLFLSAVTQGHEDMVDFFLKRNPNVGAANPQSGGYLLHTAVFYGHISVVNKMLEKGNKDEINVIDDNYQTSLQIAVENDHCEIAHLLLQKGADPGISLEYEEFPLHQAIAKGNSKMVEILLKPNVDYFAKDDIVKSFTVYEIEPEYSNAVDGQLQNPAINNIKDQKQNSLMHMAASSGSLEIIKFLIHKNADINSRDSSGAKPIHVAARKGYKDVLDYFLNIGISIDEAGENDWTLMHYAVAGNHSEICKLLSLKGADVNATSLDGSTPLHLAAQMGNLDVFLTLLEIGACYNKRNKNGKTPQQVTKCWSMRITITLLFSSNIFSAAQSNNRFRLEGILTTGLDILKFNLVNVKDSKNIACIHYAAREGYERIVKILLAYRANPNLLTAKGWTSLHCAAKGSHFGIVKDLLSNGAVFEAISDSGDTPLQFSEDESVVAILEFIKNSFFKIENKDRSILRDLKAIEDMDVAKALLRAKNLQNRTLTAVAIVNDHPDVDELKEIFQTDALIPLKVAKLFCRHRDIEESLNLYKVVLEKRMGIFGQDDPAVLDIQTLIASLLAQQGDYTGALNLAQKVYKTLQSIFGYRRRETLFIKYLIALTLECIGQKLQSLEIYEEVSKVQREVLGLNHRETLATLTSMAELLYKENKLEMALKVNEEIFNTLTEDREIIPWILRIQTNIATILRKQKKFSEALKLFRNIFETKERIFGFQDHGTLETSTEIAVTLLCMGQEEESLDLLRSNVELQFNLLGPNHPITLRSRRFTANILYSQRKFREALGIYTKDLNARILILGDNHPSIEKTRNRIDFINLYIRNPVLHELRI</sequence>
<evidence type="ECO:0000256" key="12">
    <source>
        <dbReference type="PROSITE-ProRule" id="PRU00023"/>
    </source>
</evidence>
<keyword evidence="3" id="KW-0268">Exocytosis</keyword>
<dbReference type="EMBL" id="CAXIEN010000283">
    <property type="protein sequence ID" value="CAL1291481.1"/>
    <property type="molecule type" value="Genomic_DNA"/>
</dbReference>
<keyword evidence="6" id="KW-0800">Toxin</keyword>
<dbReference type="InterPro" id="IPR036770">
    <property type="entry name" value="Ankyrin_rpt-contain_sf"/>
</dbReference>
<keyword evidence="4" id="KW-0964">Secreted</keyword>
<keyword evidence="14" id="KW-1185">Reference proteome</keyword>
<keyword evidence="9" id="KW-0638">Presynaptic neurotoxin</keyword>
<feature type="repeat" description="ANK" evidence="12">
    <location>
        <begin position="1310"/>
        <end position="1332"/>
    </location>
</feature>
<feature type="repeat" description="ANK" evidence="12">
    <location>
        <begin position="1954"/>
        <end position="1986"/>
    </location>
</feature>
<dbReference type="Proteomes" id="UP001497382">
    <property type="component" value="Unassembled WGS sequence"/>
</dbReference>
<dbReference type="PROSITE" id="PS50297">
    <property type="entry name" value="ANK_REP_REGION"/>
    <property type="match status" value="18"/>
</dbReference>
<keyword evidence="11" id="KW-0472">Membrane</keyword>
<feature type="repeat" description="ANK" evidence="12">
    <location>
        <begin position="1402"/>
        <end position="1434"/>
    </location>
</feature>
<evidence type="ECO:0000256" key="3">
    <source>
        <dbReference type="ARBA" id="ARBA00022483"/>
    </source>
</evidence>
<dbReference type="Pfam" id="PF13374">
    <property type="entry name" value="TPR_10"/>
    <property type="match status" value="2"/>
</dbReference>
<feature type="repeat" description="ANK" evidence="12">
    <location>
        <begin position="1043"/>
        <end position="1075"/>
    </location>
</feature>
<evidence type="ECO:0000256" key="11">
    <source>
        <dbReference type="ARBA" id="ARBA00023298"/>
    </source>
</evidence>
<feature type="repeat" description="ANK" evidence="12">
    <location>
        <begin position="1829"/>
        <end position="1861"/>
    </location>
</feature>
<dbReference type="GO" id="GO:0005576">
    <property type="term" value="C:extracellular region"/>
    <property type="evidence" value="ECO:0007669"/>
    <property type="project" value="UniProtKB-SubCell"/>
</dbReference>